<keyword evidence="1" id="KW-0812">Transmembrane</keyword>
<dbReference type="EMBL" id="CM001224">
    <property type="protein sequence ID" value="KEH19289.1"/>
    <property type="molecule type" value="Genomic_DNA"/>
</dbReference>
<evidence type="ECO:0000313" key="1">
    <source>
        <dbReference type="EMBL" id="KEH19289.1"/>
    </source>
</evidence>
<organism evidence="1 3">
    <name type="scientific">Medicago truncatula</name>
    <name type="common">Barrel medic</name>
    <name type="synonym">Medicago tribuloides</name>
    <dbReference type="NCBI Taxonomy" id="3880"/>
    <lineage>
        <taxon>Eukaryota</taxon>
        <taxon>Viridiplantae</taxon>
        <taxon>Streptophyta</taxon>
        <taxon>Embryophyta</taxon>
        <taxon>Tracheophyta</taxon>
        <taxon>Spermatophyta</taxon>
        <taxon>Magnoliopsida</taxon>
        <taxon>eudicotyledons</taxon>
        <taxon>Gunneridae</taxon>
        <taxon>Pentapetalae</taxon>
        <taxon>rosids</taxon>
        <taxon>fabids</taxon>
        <taxon>Fabales</taxon>
        <taxon>Fabaceae</taxon>
        <taxon>Papilionoideae</taxon>
        <taxon>50 kb inversion clade</taxon>
        <taxon>NPAAA clade</taxon>
        <taxon>Hologalegina</taxon>
        <taxon>IRL clade</taxon>
        <taxon>Trifolieae</taxon>
        <taxon>Medicago</taxon>
    </lineage>
</organism>
<dbReference type="Proteomes" id="UP000002051">
    <property type="component" value="Chromosome 8"/>
</dbReference>
<dbReference type="AlphaFoldDB" id="A0A072TP61"/>
<name>A0A072TP61_MEDTR</name>
<evidence type="ECO:0000313" key="3">
    <source>
        <dbReference type="Proteomes" id="UP000002051"/>
    </source>
</evidence>
<keyword evidence="3" id="KW-1185">Reference proteome</keyword>
<gene>
    <name evidence="1" type="ordered locus">MTR_8g046295</name>
</gene>
<reference evidence="2" key="3">
    <citation type="submission" date="2015-04" db="UniProtKB">
        <authorList>
            <consortium name="EnsemblPlants"/>
        </authorList>
    </citation>
    <scope>IDENTIFICATION</scope>
    <source>
        <strain evidence="2">cv. Jemalong A17</strain>
    </source>
</reference>
<protein>
    <submittedName>
        <fullName evidence="1">Transmembrane protein, putative</fullName>
    </submittedName>
</protein>
<sequence length="87" mass="9615">MTPLVTLNCIIFSTYYLCRCVIVRVLHNSLRTSSYNDQSKEPSQKLKANMNYDKAGGDVGPSSVADDINVGPQLQPKFSCCRPCISL</sequence>
<proteinExistence type="predicted"/>
<reference evidence="1 3" key="1">
    <citation type="journal article" date="2011" name="Nature">
        <title>The Medicago genome provides insight into the evolution of rhizobial symbioses.</title>
        <authorList>
            <person name="Young N.D."/>
            <person name="Debelle F."/>
            <person name="Oldroyd G.E."/>
            <person name="Geurts R."/>
            <person name="Cannon S.B."/>
            <person name="Udvardi M.K."/>
            <person name="Benedito V.A."/>
            <person name="Mayer K.F."/>
            <person name="Gouzy J."/>
            <person name="Schoof H."/>
            <person name="Van de Peer Y."/>
            <person name="Proost S."/>
            <person name="Cook D.R."/>
            <person name="Meyers B.C."/>
            <person name="Spannagl M."/>
            <person name="Cheung F."/>
            <person name="De Mita S."/>
            <person name="Krishnakumar V."/>
            <person name="Gundlach H."/>
            <person name="Zhou S."/>
            <person name="Mudge J."/>
            <person name="Bharti A.K."/>
            <person name="Murray J.D."/>
            <person name="Naoumkina M.A."/>
            <person name="Rosen B."/>
            <person name="Silverstein K.A."/>
            <person name="Tang H."/>
            <person name="Rombauts S."/>
            <person name="Zhao P.X."/>
            <person name="Zhou P."/>
            <person name="Barbe V."/>
            <person name="Bardou P."/>
            <person name="Bechner M."/>
            <person name="Bellec A."/>
            <person name="Berger A."/>
            <person name="Berges H."/>
            <person name="Bidwell S."/>
            <person name="Bisseling T."/>
            <person name="Choisne N."/>
            <person name="Couloux A."/>
            <person name="Denny R."/>
            <person name="Deshpande S."/>
            <person name="Dai X."/>
            <person name="Doyle J.J."/>
            <person name="Dudez A.M."/>
            <person name="Farmer A.D."/>
            <person name="Fouteau S."/>
            <person name="Franken C."/>
            <person name="Gibelin C."/>
            <person name="Gish J."/>
            <person name="Goldstein S."/>
            <person name="Gonzalez A.J."/>
            <person name="Green P.J."/>
            <person name="Hallab A."/>
            <person name="Hartog M."/>
            <person name="Hua A."/>
            <person name="Humphray S.J."/>
            <person name="Jeong D.H."/>
            <person name="Jing Y."/>
            <person name="Jocker A."/>
            <person name="Kenton S.M."/>
            <person name="Kim D.J."/>
            <person name="Klee K."/>
            <person name="Lai H."/>
            <person name="Lang C."/>
            <person name="Lin S."/>
            <person name="Macmil S.L."/>
            <person name="Magdelenat G."/>
            <person name="Matthews L."/>
            <person name="McCorrison J."/>
            <person name="Monaghan E.L."/>
            <person name="Mun J.H."/>
            <person name="Najar F.Z."/>
            <person name="Nicholson C."/>
            <person name="Noirot C."/>
            <person name="O'Bleness M."/>
            <person name="Paule C.R."/>
            <person name="Poulain J."/>
            <person name="Prion F."/>
            <person name="Qin B."/>
            <person name="Qu C."/>
            <person name="Retzel E.F."/>
            <person name="Riddle C."/>
            <person name="Sallet E."/>
            <person name="Samain S."/>
            <person name="Samson N."/>
            <person name="Sanders I."/>
            <person name="Saurat O."/>
            <person name="Scarpelli C."/>
            <person name="Schiex T."/>
            <person name="Segurens B."/>
            <person name="Severin A.J."/>
            <person name="Sherrier D.J."/>
            <person name="Shi R."/>
            <person name="Sims S."/>
            <person name="Singer S.R."/>
            <person name="Sinharoy S."/>
            <person name="Sterck L."/>
            <person name="Viollet A."/>
            <person name="Wang B.B."/>
            <person name="Wang K."/>
            <person name="Wang M."/>
            <person name="Wang X."/>
            <person name="Warfsmann J."/>
            <person name="Weissenbach J."/>
            <person name="White D.D."/>
            <person name="White J.D."/>
            <person name="Wiley G.B."/>
            <person name="Wincker P."/>
            <person name="Xing Y."/>
            <person name="Yang L."/>
            <person name="Yao Z."/>
            <person name="Ying F."/>
            <person name="Zhai J."/>
            <person name="Zhou L."/>
            <person name="Zuber A."/>
            <person name="Denarie J."/>
            <person name="Dixon R.A."/>
            <person name="May G.D."/>
            <person name="Schwartz D.C."/>
            <person name="Rogers J."/>
            <person name="Quetier F."/>
            <person name="Town C.D."/>
            <person name="Roe B.A."/>
        </authorList>
    </citation>
    <scope>NUCLEOTIDE SEQUENCE [LARGE SCALE GENOMIC DNA]</scope>
    <source>
        <strain evidence="1">A17</strain>
        <strain evidence="2 3">cv. Jemalong A17</strain>
    </source>
</reference>
<keyword evidence="1" id="KW-0472">Membrane</keyword>
<dbReference type="HOGENOM" id="CLU_2486844_0_0_1"/>
<accession>A0A072TP61</accession>
<dbReference type="EnsemblPlants" id="KEH19289">
    <property type="protein sequence ID" value="KEH19289"/>
    <property type="gene ID" value="MTR_8g046295"/>
</dbReference>
<reference evidence="1 3" key="2">
    <citation type="journal article" date="2014" name="BMC Genomics">
        <title>An improved genome release (version Mt4.0) for the model legume Medicago truncatula.</title>
        <authorList>
            <person name="Tang H."/>
            <person name="Krishnakumar V."/>
            <person name="Bidwell S."/>
            <person name="Rosen B."/>
            <person name="Chan A."/>
            <person name="Zhou S."/>
            <person name="Gentzbittel L."/>
            <person name="Childs K.L."/>
            <person name="Yandell M."/>
            <person name="Gundlach H."/>
            <person name="Mayer K.F."/>
            <person name="Schwartz D.C."/>
            <person name="Town C.D."/>
        </authorList>
    </citation>
    <scope>GENOME REANNOTATION</scope>
    <source>
        <strain evidence="1">A17</strain>
        <strain evidence="2 3">cv. Jemalong A17</strain>
    </source>
</reference>
<evidence type="ECO:0000313" key="2">
    <source>
        <dbReference type="EnsemblPlants" id="KEH19289"/>
    </source>
</evidence>